<dbReference type="Proteomes" id="UP000662914">
    <property type="component" value="Chromosome"/>
</dbReference>
<proteinExistence type="predicted"/>
<organism evidence="1 2">
    <name type="scientific">Candidatus Desulfobacillus denitrificans</name>
    <dbReference type="NCBI Taxonomy" id="2608985"/>
    <lineage>
        <taxon>Bacteria</taxon>
        <taxon>Pseudomonadati</taxon>
        <taxon>Pseudomonadota</taxon>
        <taxon>Betaproteobacteria</taxon>
        <taxon>Candidatus Desulfobacillus</taxon>
    </lineage>
</organism>
<evidence type="ECO:0000313" key="1">
    <source>
        <dbReference type="EMBL" id="BBO20112.1"/>
    </source>
</evidence>
<protein>
    <submittedName>
        <fullName evidence="1">Uncharacterized protein</fullName>
    </submittedName>
</protein>
<dbReference type="AlphaFoldDB" id="A0A809RKW8"/>
<evidence type="ECO:0000313" key="2">
    <source>
        <dbReference type="Proteomes" id="UP000662914"/>
    </source>
</evidence>
<dbReference type="EMBL" id="AP021857">
    <property type="protein sequence ID" value="BBO20112.1"/>
    <property type="molecule type" value="Genomic_DNA"/>
</dbReference>
<reference evidence="1" key="1">
    <citation type="journal article" name="DNA Res.">
        <title>The physiological potential of anammox bacteria as revealed by their core genome structure.</title>
        <authorList>
            <person name="Okubo T."/>
            <person name="Toyoda A."/>
            <person name="Fukuhara K."/>
            <person name="Uchiyama I."/>
            <person name="Harigaya Y."/>
            <person name="Kuroiwa M."/>
            <person name="Suzuki T."/>
            <person name="Murakami Y."/>
            <person name="Suwa Y."/>
            <person name="Takami H."/>
        </authorList>
    </citation>
    <scope>NUCLEOTIDE SEQUENCE</scope>
    <source>
        <strain evidence="1">317325-3</strain>
    </source>
</reference>
<dbReference type="KEGG" id="ddz:DSYM_08110"/>
<sequence length="44" mass="4998">MFAAWMQKLENLFVAIAFAEAGEFETAYEIAHGPTRAERVRPQV</sequence>
<accession>A0A809RKW8</accession>
<gene>
    <name evidence="1" type="ORF">DSYM_08110</name>
</gene>
<name>A0A809RKW8_9PROT</name>